<feature type="domain" description="Methyltransferase type 11" evidence="1">
    <location>
        <begin position="86"/>
        <end position="164"/>
    </location>
</feature>
<name>A0A178XZT3_9HYPH</name>
<sequence length="230" mass="25573">MQPAELEALIASETRFAELLMKTGWRVEDPLSSQVSKTVIRPRQASSSIDASYYQRLHEEDAGYMANNWLVAEQAVILSSKPKTVVEVGCGNGEFSRAIAGSVRKVYAVDWALSPKFVERPQNVLFWKADITKDKIPSGDITCSADVLEHFSAEDLTRVVGKCATSSPLQYHVIACYDDGHSHLTVMPPGAWLALWWRFCPGARLIRIDCRRNRPDQLVCVIGNITPPSP</sequence>
<accession>A0A178XZT3</accession>
<evidence type="ECO:0000313" key="2">
    <source>
        <dbReference type="EMBL" id="OAP40352.1"/>
    </source>
</evidence>
<comment type="caution">
    <text evidence="2">The sequence shown here is derived from an EMBL/GenBank/DDBJ whole genome shotgun (WGS) entry which is preliminary data.</text>
</comment>
<dbReference type="CDD" id="cd02440">
    <property type="entry name" value="AdoMet_MTases"/>
    <property type="match status" value="1"/>
</dbReference>
<dbReference type="InterPro" id="IPR029063">
    <property type="entry name" value="SAM-dependent_MTases_sf"/>
</dbReference>
<dbReference type="EMBL" id="LPUX01000053">
    <property type="protein sequence ID" value="OAP40352.1"/>
    <property type="molecule type" value="Genomic_DNA"/>
</dbReference>
<dbReference type="STRING" id="1472378.AU381_00035"/>
<dbReference type="InterPro" id="IPR013216">
    <property type="entry name" value="Methyltransf_11"/>
</dbReference>
<dbReference type="Pfam" id="PF08241">
    <property type="entry name" value="Methyltransf_11"/>
    <property type="match status" value="1"/>
</dbReference>
<evidence type="ECO:0000313" key="3">
    <source>
        <dbReference type="Proteomes" id="UP000094025"/>
    </source>
</evidence>
<gene>
    <name evidence="2" type="ORF">AU381_00035</name>
</gene>
<dbReference type="SUPFAM" id="SSF53335">
    <property type="entry name" value="S-adenosyl-L-methionine-dependent methyltransferases"/>
    <property type="match status" value="1"/>
</dbReference>
<dbReference type="Proteomes" id="UP000094025">
    <property type="component" value="Unassembled WGS sequence"/>
</dbReference>
<reference evidence="2 3" key="1">
    <citation type="journal article" date="2016" name="Int. J. Syst. Evol. Microbiol.">
        <title>Ensifer glycinis sp. nov., an novel rhizobial species associated with Glycine spp.</title>
        <authorList>
            <person name="Yan H."/>
            <person name="Yan J."/>
            <person name="Sui X.H."/>
            <person name="Wang E.T."/>
            <person name="Chen W.X."/>
            <person name="Zhang X.X."/>
            <person name="Chen W.F."/>
        </authorList>
    </citation>
    <scope>NUCLEOTIDE SEQUENCE [LARGE SCALE GENOMIC DNA]</scope>
    <source>
        <strain evidence="2 3">CCBAU 23380</strain>
    </source>
</reference>
<evidence type="ECO:0000259" key="1">
    <source>
        <dbReference type="Pfam" id="PF08241"/>
    </source>
</evidence>
<protein>
    <recommendedName>
        <fullName evidence="1">Methyltransferase type 11 domain-containing protein</fullName>
    </recommendedName>
</protein>
<dbReference type="AlphaFoldDB" id="A0A178XZT3"/>
<proteinExistence type="predicted"/>
<organism evidence="2 3">
    <name type="scientific">Sinorhizobium glycinis</name>
    <dbReference type="NCBI Taxonomy" id="1472378"/>
    <lineage>
        <taxon>Bacteria</taxon>
        <taxon>Pseudomonadati</taxon>
        <taxon>Pseudomonadota</taxon>
        <taxon>Alphaproteobacteria</taxon>
        <taxon>Hyphomicrobiales</taxon>
        <taxon>Rhizobiaceae</taxon>
        <taxon>Sinorhizobium/Ensifer group</taxon>
        <taxon>Sinorhizobium</taxon>
    </lineage>
</organism>
<dbReference type="OrthoDB" id="6713140at2"/>
<dbReference type="Gene3D" id="3.40.50.150">
    <property type="entry name" value="Vaccinia Virus protein VP39"/>
    <property type="match status" value="1"/>
</dbReference>
<dbReference type="GO" id="GO:0008757">
    <property type="term" value="F:S-adenosylmethionine-dependent methyltransferase activity"/>
    <property type="evidence" value="ECO:0007669"/>
    <property type="project" value="InterPro"/>
</dbReference>
<keyword evidence="3" id="KW-1185">Reference proteome</keyword>